<keyword evidence="1 5" id="KW-0812">Transmembrane</keyword>
<dbReference type="Pfam" id="PF08690">
    <property type="entry name" value="GET2"/>
    <property type="match status" value="1"/>
</dbReference>
<dbReference type="Proteomes" id="UP000799302">
    <property type="component" value="Unassembled WGS sequence"/>
</dbReference>
<keyword evidence="3 5" id="KW-0472">Membrane</keyword>
<feature type="transmembrane region" description="Helical" evidence="5">
    <location>
        <begin position="186"/>
        <end position="205"/>
    </location>
</feature>
<evidence type="ECO:0000256" key="2">
    <source>
        <dbReference type="ARBA" id="ARBA00022989"/>
    </source>
</evidence>
<evidence type="ECO:0000313" key="7">
    <source>
        <dbReference type="Proteomes" id="UP000799302"/>
    </source>
</evidence>
<feature type="compositionally biased region" description="Basic residues" evidence="4">
    <location>
        <begin position="17"/>
        <end position="26"/>
    </location>
</feature>
<evidence type="ECO:0008006" key="8">
    <source>
        <dbReference type="Google" id="ProtNLM"/>
    </source>
</evidence>
<evidence type="ECO:0000313" key="6">
    <source>
        <dbReference type="EMBL" id="KAF2663524.1"/>
    </source>
</evidence>
<dbReference type="GO" id="GO:0006890">
    <property type="term" value="P:retrograde vesicle-mediated transport, Golgi to endoplasmic reticulum"/>
    <property type="evidence" value="ECO:0007669"/>
    <property type="project" value="TreeGrafter"/>
</dbReference>
<evidence type="ECO:0000256" key="5">
    <source>
        <dbReference type="SAM" id="Phobius"/>
    </source>
</evidence>
<protein>
    <recommendedName>
        <fullName evidence="8">GET complex, subunit GET2</fullName>
    </recommendedName>
</protein>
<dbReference type="PANTHER" id="PTHR28263:SF1">
    <property type="entry name" value="GOLGI TO ER TRAFFIC PROTEIN 2"/>
    <property type="match status" value="1"/>
</dbReference>
<dbReference type="PANTHER" id="PTHR28263">
    <property type="entry name" value="GOLGI TO ER TRAFFIC PROTEIN 2"/>
    <property type="match status" value="1"/>
</dbReference>
<feature type="compositionally biased region" description="Low complexity" evidence="4">
    <location>
        <begin position="101"/>
        <end position="114"/>
    </location>
</feature>
<accession>A0A6A6TXX9</accession>
<name>A0A6A6TXX9_9PEZI</name>
<feature type="region of interest" description="Disordered" evidence="4">
    <location>
        <begin position="1"/>
        <end position="129"/>
    </location>
</feature>
<dbReference type="OrthoDB" id="5393181at2759"/>
<evidence type="ECO:0000256" key="4">
    <source>
        <dbReference type="SAM" id="MobiDB-lite"/>
    </source>
</evidence>
<organism evidence="6 7">
    <name type="scientific">Microthyrium microscopicum</name>
    <dbReference type="NCBI Taxonomy" id="703497"/>
    <lineage>
        <taxon>Eukaryota</taxon>
        <taxon>Fungi</taxon>
        <taxon>Dikarya</taxon>
        <taxon>Ascomycota</taxon>
        <taxon>Pezizomycotina</taxon>
        <taxon>Dothideomycetes</taxon>
        <taxon>Dothideomycetes incertae sedis</taxon>
        <taxon>Microthyriales</taxon>
        <taxon>Microthyriaceae</taxon>
        <taxon>Microthyrium</taxon>
    </lineage>
</organism>
<keyword evidence="7" id="KW-1185">Reference proteome</keyword>
<evidence type="ECO:0000256" key="1">
    <source>
        <dbReference type="ARBA" id="ARBA00022692"/>
    </source>
</evidence>
<dbReference type="InterPro" id="IPR028143">
    <property type="entry name" value="Get2/sif1"/>
</dbReference>
<proteinExistence type="predicted"/>
<sequence>MESTPIPENETPNQKQARIRREKRQAKIAAGGTDRLNKIIGVQGGRMPEPAPALKSQDSTPSLSRTTSSSHPQAASVEDAPDPAEMDISTHYYEPARRRTPQPQGQSPFGFPGQMDMMQGQPDGNDPMMQMMQQLLSGGAPGEGGAANPELMTSLASLLGGNPQMAQASAQQAQADMQRPTSDRTYIWRIAHAVASMWLALYVVLSSPVRFNGSKEGREMASLGGEAFGAQLFFWFASTEVVLQSSRFFLERGQVQSTGMLGMLSGVIPQPYAGYIRIAMRYSTIFSTIFTDAMVVLFVLGIVAWWNGLGGV</sequence>
<feature type="transmembrane region" description="Helical" evidence="5">
    <location>
        <begin position="285"/>
        <end position="306"/>
    </location>
</feature>
<gene>
    <name evidence="6" type="ORF">BT63DRAFT_430364</name>
</gene>
<dbReference type="AlphaFoldDB" id="A0A6A6TXX9"/>
<dbReference type="EMBL" id="MU004245">
    <property type="protein sequence ID" value="KAF2663524.1"/>
    <property type="molecule type" value="Genomic_DNA"/>
</dbReference>
<keyword evidence="2 5" id="KW-1133">Transmembrane helix</keyword>
<feature type="compositionally biased region" description="Low complexity" evidence="4">
    <location>
        <begin position="59"/>
        <end position="70"/>
    </location>
</feature>
<reference evidence="6" key="1">
    <citation type="journal article" date="2020" name="Stud. Mycol.">
        <title>101 Dothideomycetes genomes: a test case for predicting lifestyles and emergence of pathogens.</title>
        <authorList>
            <person name="Haridas S."/>
            <person name="Albert R."/>
            <person name="Binder M."/>
            <person name="Bloem J."/>
            <person name="Labutti K."/>
            <person name="Salamov A."/>
            <person name="Andreopoulos B."/>
            <person name="Baker S."/>
            <person name="Barry K."/>
            <person name="Bills G."/>
            <person name="Bluhm B."/>
            <person name="Cannon C."/>
            <person name="Castanera R."/>
            <person name="Culley D."/>
            <person name="Daum C."/>
            <person name="Ezra D."/>
            <person name="Gonzalez J."/>
            <person name="Henrissat B."/>
            <person name="Kuo A."/>
            <person name="Liang C."/>
            <person name="Lipzen A."/>
            <person name="Lutzoni F."/>
            <person name="Magnuson J."/>
            <person name="Mondo S."/>
            <person name="Nolan M."/>
            <person name="Ohm R."/>
            <person name="Pangilinan J."/>
            <person name="Park H.-J."/>
            <person name="Ramirez L."/>
            <person name="Alfaro M."/>
            <person name="Sun H."/>
            <person name="Tritt A."/>
            <person name="Yoshinaga Y."/>
            <person name="Zwiers L.-H."/>
            <person name="Turgeon B."/>
            <person name="Goodwin S."/>
            <person name="Spatafora J."/>
            <person name="Crous P."/>
            <person name="Grigoriev I."/>
        </authorList>
    </citation>
    <scope>NUCLEOTIDE SEQUENCE</scope>
    <source>
        <strain evidence="6">CBS 115976</strain>
    </source>
</reference>
<evidence type="ECO:0000256" key="3">
    <source>
        <dbReference type="ARBA" id="ARBA00023136"/>
    </source>
</evidence>